<dbReference type="STRING" id="481446.NIT7645_02263"/>
<reference evidence="2" key="1">
    <citation type="submission" date="2015-05" db="EMBL/GenBank/DDBJ databases">
        <authorList>
            <person name="Rodrigo-Torres Lidia"/>
            <person name="Arahal R.David."/>
        </authorList>
    </citation>
    <scope>NUCLEOTIDE SEQUENCE [LARGE SCALE GENOMIC DNA]</scope>
    <source>
        <strain evidence="2">CECT 7321</strain>
    </source>
</reference>
<sequence>MITNGEIAPPAPPKATAAQTAGLRMELRRATRGEHDAAEAAFAPFHAAPAQHLSWFLGCQLVALRPLYALAGRSGAQAEALIGDLLKALEQDCADRGWHPAPVAGHGAQTGRDLDGLAIDYLVLGSRLGTEVLRRRLMEEADDPLPAYFAPRPHKDMWQQSCRELDAIPADSLRAKRLIDDTRTGFSFFYAAARANPIMIGTDIQPIL</sequence>
<accession>A0A0H5D161</accession>
<dbReference type="AlphaFoldDB" id="A0A0H5D161"/>
<dbReference type="SUPFAM" id="SSF48613">
    <property type="entry name" value="Heme oxygenase-like"/>
    <property type="match status" value="1"/>
</dbReference>
<dbReference type="Gene3D" id="1.20.910.10">
    <property type="entry name" value="Heme oxygenase-like"/>
    <property type="match status" value="1"/>
</dbReference>
<proteinExistence type="predicted"/>
<dbReference type="EMBL" id="CVRL01000022">
    <property type="protein sequence ID" value="CRL10967.1"/>
    <property type="molecule type" value="Genomic_DNA"/>
</dbReference>
<dbReference type="Proteomes" id="UP000043764">
    <property type="component" value="Unassembled WGS sequence"/>
</dbReference>
<evidence type="ECO:0000313" key="1">
    <source>
        <dbReference type="EMBL" id="CRL10967.1"/>
    </source>
</evidence>
<name>A0A0H5D161_9RHOB</name>
<organism evidence="1 2">
    <name type="scientific">Phaeobacter italicus</name>
    <dbReference type="NCBI Taxonomy" id="481446"/>
    <lineage>
        <taxon>Bacteria</taxon>
        <taxon>Pseudomonadati</taxon>
        <taxon>Pseudomonadota</taxon>
        <taxon>Alphaproteobacteria</taxon>
        <taxon>Rhodobacterales</taxon>
        <taxon>Roseobacteraceae</taxon>
        <taxon>Phaeobacter</taxon>
    </lineage>
</organism>
<evidence type="ECO:0000313" key="2">
    <source>
        <dbReference type="Proteomes" id="UP000043764"/>
    </source>
</evidence>
<gene>
    <name evidence="1" type="ORF">NIT7321_01816</name>
</gene>
<keyword evidence="2" id="KW-1185">Reference proteome</keyword>
<dbReference type="RefSeq" id="WP_050673282.1">
    <property type="nucleotide sequence ID" value="NZ_CVRL01000022.1"/>
</dbReference>
<dbReference type="InterPro" id="IPR016084">
    <property type="entry name" value="Haem_Oase-like_multi-hlx"/>
</dbReference>
<protein>
    <submittedName>
        <fullName evidence="1">Heme oxygenase</fullName>
    </submittedName>
</protein>